<keyword evidence="3" id="KW-1185">Reference proteome</keyword>
<sequence>PALRRRGLATAVMAALAGRALEEGASAGWLQVETDNAAARALYGELGFAAHHAYHHYREPATANESGGSPAGLG</sequence>
<dbReference type="InterPro" id="IPR016181">
    <property type="entry name" value="Acyl_CoA_acyltransferase"/>
</dbReference>
<evidence type="ECO:0000259" key="1">
    <source>
        <dbReference type="PROSITE" id="PS51186"/>
    </source>
</evidence>
<dbReference type="Pfam" id="PF00583">
    <property type="entry name" value="Acetyltransf_1"/>
    <property type="match status" value="1"/>
</dbReference>
<name>A0ABX3Y6N0_9ACTN</name>
<evidence type="ECO:0000313" key="3">
    <source>
        <dbReference type="Proteomes" id="UP000194266"/>
    </source>
</evidence>
<organism evidence="2 3">
    <name type="scientific">Streptomyces pharetrae CZA14</name>
    <dbReference type="NCBI Taxonomy" id="1144883"/>
    <lineage>
        <taxon>Bacteria</taxon>
        <taxon>Bacillati</taxon>
        <taxon>Actinomycetota</taxon>
        <taxon>Actinomycetes</taxon>
        <taxon>Kitasatosporales</taxon>
        <taxon>Streptomycetaceae</taxon>
        <taxon>Streptomyces</taxon>
    </lineage>
</organism>
<dbReference type="PROSITE" id="PS51186">
    <property type="entry name" value="GNAT"/>
    <property type="match status" value="1"/>
</dbReference>
<dbReference type="Gene3D" id="3.40.630.30">
    <property type="match status" value="1"/>
</dbReference>
<feature type="domain" description="N-acetyltransferase" evidence="1">
    <location>
        <begin position="1"/>
        <end position="74"/>
    </location>
</feature>
<gene>
    <name evidence="2" type="ORF">OQI_38175</name>
</gene>
<dbReference type="SUPFAM" id="SSF55729">
    <property type="entry name" value="Acyl-CoA N-acyltransferases (Nat)"/>
    <property type="match status" value="1"/>
</dbReference>
<dbReference type="EMBL" id="MRYD01000496">
    <property type="protein sequence ID" value="OSZ55500.1"/>
    <property type="molecule type" value="Genomic_DNA"/>
</dbReference>
<dbReference type="InterPro" id="IPR000182">
    <property type="entry name" value="GNAT_dom"/>
</dbReference>
<evidence type="ECO:0000313" key="2">
    <source>
        <dbReference type="EMBL" id="OSZ55500.1"/>
    </source>
</evidence>
<reference evidence="2 3" key="1">
    <citation type="submission" date="2016-12" db="EMBL/GenBank/DDBJ databases">
        <title>Genome Mining:The Detection of Biosynthetic Gene Clusters to Aid in the Expression of Curamycin A produced by Streptomyces sp. strain CZA14.</title>
        <authorList>
            <person name="Durrell K.A."/>
            <person name="Kirby B.M."/>
            <person name="Khan W."/>
            <person name="Mthethwa T."/>
            <person name="Le Roes-Hill M."/>
        </authorList>
    </citation>
    <scope>NUCLEOTIDE SEQUENCE [LARGE SCALE GENOMIC DNA]</scope>
    <source>
        <strain evidence="2 3">CZA14</strain>
    </source>
</reference>
<dbReference type="RefSeq" id="WP_143659912.1">
    <property type="nucleotide sequence ID" value="NZ_MRYD01000496.1"/>
</dbReference>
<comment type="caution">
    <text evidence="2">The sequence shown here is derived from an EMBL/GenBank/DDBJ whole genome shotgun (WGS) entry which is preliminary data.</text>
</comment>
<protein>
    <recommendedName>
        <fullName evidence="1">N-acetyltransferase domain-containing protein</fullName>
    </recommendedName>
</protein>
<proteinExistence type="predicted"/>
<feature type="non-terminal residue" evidence="2">
    <location>
        <position position="1"/>
    </location>
</feature>
<dbReference type="Proteomes" id="UP000194266">
    <property type="component" value="Unassembled WGS sequence"/>
</dbReference>
<accession>A0ABX3Y6N0</accession>